<keyword evidence="4" id="KW-0833">Ubl conjugation pathway</keyword>
<dbReference type="GO" id="GO:0070139">
    <property type="term" value="F:SUMO-specific endopeptidase activity"/>
    <property type="evidence" value="ECO:0007669"/>
    <property type="project" value="TreeGrafter"/>
</dbReference>
<feature type="domain" description="Ubiquitin-like protease family profile" evidence="7">
    <location>
        <begin position="152"/>
        <end position="404"/>
    </location>
</feature>
<dbReference type="GO" id="GO:0006508">
    <property type="term" value="P:proteolysis"/>
    <property type="evidence" value="ECO:0007669"/>
    <property type="project" value="UniProtKB-KW"/>
</dbReference>
<organism evidence="8 9">
    <name type="scientific">Brachionus plicatilis</name>
    <name type="common">Marine rotifer</name>
    <name type="synonym">Brachionus muelleri</name>
    <dbReference type="NCBI Taxonomy" id="10195"/>
    <lineage>
        <taxon>Eukaryota</taxon>
        <taxon>Metazoa</taxon>
        <taxon>Spiralia</taxon>
        <taxon>Gnathifera</taxon>
        <taxon>Rotifera</taxon>
        <taxon>Eurotatoria</taxon>
        <taxon>Monogononta</taxon>
        <taxon>Pseudotrocha</taxon>
        <taxon>Ploima</taxon>
        <taxon>Brachionidae</taxon>
        <taxon>Brachionus</taxon>
    </lineage>
</organism>
<reference evidence="8 9" key="1">
    <citation type="journal article" date="2018" name="Sci. Rep.">
        <title>Genomic signatures of local adaptation to the degree of environmental predictability in rotifers.</title>
        <authorList>
            <person name="Franch-Gras L."/>
            <person name="Hahn C."/>
            <person name="Garcia-Roger E.M."/>
            <person name="Carmona M.J."/>
            <person name="Serra M."/>
            <person name="Gomez A."/>
        </authorList>
    </citation>
    <scope>NUCLEOTIDE SEQUENCE [LARGE SCALE GENOMIC DNA]</scope>
    <source>
        <strain evidence="8">HYR1</strain>
    </source>
</reference>
<evidence type="ECO:0000256" key="3">
    <source>
        <dbReference type="ARBA" id="ARBA00022670"/>
    </source>
</evidence>
<evidence type="ECO:0000256" key="2">
    <source>
        <dbReference type="ARBA" id="ARBA00022553"/>
    </source>
</evidence>
<feature type="compositionally biased region" description="Basic and acidic residues" evidence="6">
    <location>
        <begin position="473"/>
        <end position="483"/>
    </location>
</feature>
<dbReference type="InterPro" id="IPR038765">
    <property type="entry name" value="Papain-like_cys_pep_sf"/>
</dbReference>
<keyword evidence="9" id="KW-1185">Reference proteome</keyword>
<dbReference type="EMBL" id="REGN01000561">
    <property type="protein sequence ID" value="RNA41042.1"/>
    <property type="molecule type" value="Genomic_DNA"/>
</dbReference>
<comment type="caution">
    <text evidence="8">The sequence shown here is derived from an EMBL/GenBank/DDBJ whole genome shotgun (WGS) entry which is preliminary data.</text>
</comment>
<feature type="non-terminal residue" evidence="8">
    <location>
        <position position="1"/>
    </location>
</feature>
<comment type="similarity">
    <text evidence="1">Belongs to the peptidase C48 family.</text>
</comment>
<dbReference type="Gene3D" id="3.40.395.10">
    <property type="entry name" value="Adenoviral Proteinase, Chain A"/>
    <property type="match status" value="1"/>
</dbReference>
<dbReference type="InterPro" id="IPR003653">
    <property type="entry name" value="Peptidase_C48_C"/>
</dbReference>
<dbReference type="GO" id="GO:0005737">
    <property type="term" value="C:cytoplasm"/>
    <property type="evidence" value="ECO:0007669"/>
    <property type="project" value="TreeGrafter"/>
</dbReference>
<dbReference type="Proteomes" id="UP000276133">
    <property type="component" value="Unassembled WGS sequence"/>
</dbReference>
<dbReference type="STRING" id="10195.A0A3M7SZ65"/>
<dbReference type="PANTHER" id="PTHR46896">
    <property type="entry name" value="SENTRIN-SPECIFIC PROTEASE"/>
    <property type="match status" value="1"/>
</dbReference>
<keyword evidence="5" id="KW-0378">Hydrolase</keyword>
<protein>
    <submittedName>
        <fullName evidence="8">Sentrin-specific protease 7 isoform X4</fullName>
    </submittedName>
</protein>
<dbReference type="AlphaFoldDB" id="A0A3M7SZ65"/>
<dbReference type="SUPFAM" id="SSF54001">
    <property type="entry name" value="Cysteine proteinases"/>
    <property type="match status" value="1"/>
</dbReference>
<dbReference type="InterPro" id="IPR051947">
    <property type="entry name" value="Sentrin-specific_protease"/>
</dbReference>
<evidence type="ECO:0000256" key="1">
    <source>
        <dbReference type="ARBA" id="ARBA00005234"/>
    </source>
</evidence>
<feature type="region of interest" description="Disordered" evidence="6">
    <location>
        <begin position="464"/>
        <end position="491"/>
    </location>
</feature>
<dbReference type="GO" id="GO:0016926">
    <property type="term" value="P:protein desumoylation"/>
    <property type="evidence" value="ECO:0007669"/>
    <property type="project" value="TreeGrafter"/>
</dbReference>
<sequence length="530" mass="62365">NENKINITISTMDIKYAACIFYDPLYLILMHLNQQTVDMYKKSMKDLDGFDHNYPASYIANSRLVYMLNIEKNKLKDFSNMLSSYFSTIMAESCNQLNFIKQQKGKWLVYDTFKYCENKPEIVENFIKGFVPVTSKVLLKYPLTEQSNCSTIEINSVDFSCLKEGEFLNDNIISFYLKYLFNEIISPEDRKRTHIFDTFFYQKLTHTAETKSKEDTALNAAQRRYMRVKNWTRSVNIFEKDFLIIPINKNVHWYLAIVCYPYLKEPVYQENSKINAEREKKKDSLKHKLFKNSKETEFELIPDDLSSNDEAEAEDSKDGFVEDERICLKRPIILIFDSLPSTNKNKRVMATIRQYLECEWKSKYPNDEQEPTFLTKMMGTNVEVPLQTNYFDCGIYLLQYVESFFTKPVEKLNIPINLDTWFPLSMIKSKRSSIKKLIIKLRDNQKNIENSQLFLEKKSELNENQASVSKKPKQNEIDDEKPSKKVTNIIKENDKLNLNENSLKDKSKDESKLVKNGKKILSDLKFFDSI</sequence>
<dbReference type="PROSITE" id="PS50600">
    <property type="entry name" value="ULP_PROTEASE"/>
    <property type="match status" value="1"/>
</dbReference>
<evidence type="ECO:0000313" key="9">
    <source>
        <dbReference type="Proteomes" id="UP000276133"/>
    </source>
</evidence>
<keyword evidence="3 8" id="KW-0645">Protease</keyword>
<evidence type="ECO:0000256" key="5">
    <source>
        <dbReference type="ARBA" id="ARBA00022801"/>
    </source>
</evidence>
<dbReference type="PANTHER" id="PTHR46896:SF3">
    <property type="entry name" value="FI06413P-RELATED"/>
    <property type="match status" value="1"/>
</dbReference>
<dbReference type="OrthoDB" id="442460at2759"/>
<evidence type="ECO:0000313" key="8">
    <source>
        <dbReference type="EMBL" id="RNA41042.1"/>
    </source>
</evidence>
<keyword evidence="2" id="KW-0597">Phosphoprotein</keyword>
<evidence type="ECO:0000256" key="4">
    <source>
        <dbReference type="ARBA" id="ARBA00022786"/>
    </source>
</evidence>
<dbReference type="Pfam" id="PF02902">
    <property type="entry name" value="Peptidase_C48"/>
    <property type="match status" value="1"/>
</dbReference>
<proteinExistence type="inferred from homology"/>
<name>A0A3M7SZ65_BRAPC</name>
<dbReference type="GO" id="GO:0005634">
    <property type="term" value="C:nucleus"/>
    <property type="evidence" value="ECO:0007669"/>
    <property type="project" value="TreeGrafter"/>
</dbReference>
<accession>A0A3M7SZ65</accession>
<evidence type="ECO:0000256" key="6">
    <source>
        <dbReference type="SAM" id="MobiDB-lite"/>
    </source>
</evidence>
<gene>
    <name evidence="8" type="ORF">BpHYR1_035041</name>
</gene>
<evidence type="ECO:0000259" key="7">
    <source>
        <dbReference type="PROSITE" id="PS50600"/>
    </source>
</evidence>